<evidence type="ECO:0000256" key="1">
    <source>
        <dbReference type="SAM" id="MobiDB-lite"/>
    </source>
</evidence>
<evidence type="ECO:0000313" key="5">
    <source>
        <dbReference type="Proteomes" id="UP001457282"/>
    </source>
</evidence>
<dbReference type="Pfam" id="PF00646">
    <property type="entry name" value="F-box"/>
    <property type="match status" value="1"/>
</dbReference>
<evidence type="ECO:0000259" key="2">
    <source>
        <dbReference type="Pfam" id="PF00646"/>
    </source>
</evidence>
<proteinExistence type="predicted"/>
<dbReference type="Gene3D" id="3.80.10.10">
    <property type="entry name" value="Ribonuclease Inhibitor"/>
    <property type="match status" value="1"/>
</dbReference>
<dbReference type="SUPFAM" id="SSF81383">
    <property type="entry name" value="F-box domain"/>
    <property type="match status" value="1"/>
</dbReference>
<dbReference type="InterPro" id="IPR053197">
    <property type="entry name" value="F-box_SCFL_complex_component"/>
</dbReference>
<dbReference type="InterPro" id="IPR036047">
    <property type="entry name" value="F-box-like_dom_sf"/>
</dbReference>
<organism evidence="4 5">
    <name type="scientific">Rubus argutus</name>
    <name type="common">Southern blackberry</name>
    <dbReference type="NCBI Taxonomy" id="59490"/>
    <lineage>
        <taxon>Eukaryota</taxon>
        <taxon>Viridiplantae</taxon>
        <taxon>Streptophyta</taxon>
        <taxon>Embryophyta</taxon>
        <taxon>Tracheophyta</taxon>
        <taxon>Spermatophyta</taxon>
        <taxon>Magnoliopsida</taxon>
        <taxon>eudicotyledons</taxon>
        <taxon>Gunneridae</taxon>
        <taxon>Pentapetalae</taxon>
        <taxon>rosids</taxon>
        <taxon>fabids</taxon>
        <taxon>Rosales</taxon>
        <taxon>Rosaceae</taxon>
        <taxon>Rosoideae</taxon>
        <taxon>Rosoideae incertae sedis</taxon>
        <taxon>Rubus</taxon>
    </lineage>
</organism>
<feature type="domain" description="F-box" evidence="2">
    <location>
        <begin position="41"/>
        <end position="81"/>
    </location>
</feature>
<feature type="domain" description="F-box/LRR-repeat protein 15/At3g58940/PEG3-like LRR" evidence="3">
    <location>
        <begin position="137"/>
        <end position="262"/>
    </location>
</feature>
<dbReference type="PANTHER" id="PTHR34223:SF51">
    <property type="entry name" value="OS06G0556300 PROTEIN"/>
    <property type="match status" value="1"/>
</dbReference>
<dbReference type="InterPro" id="IPR032675">
    <property type="entry name" value="LRR_dom_sf"/>
</dbReference>
<sequence>MAKKRKAEGRCYNGANRNKKMKKQEDDDRNRNPSMVVDTYIPDLPDPAVHQILSLLSPKLAARSSIVSKQWARIWDSLPVLVFDEDEKICTDSHRRKLFMNFIRNCLKRRKRDKCDLDKFGLRMRYNGGASTMNQCLSFAIERNVKELDICIIRRKMFGKLSRVCYLSPTVFSSAKSLTILKLEGVNLKEGIHPMRLLSLKTMSLESVEFNSTSDFLHLVYGCPSIENLLVTSSTLGSPVDPKVHSISSSSLKSLEFTQCRRPVYKIEAMNIESLKLDGWADDIASCQKIKSLDLFCTYLPCHYFNGLDSRFPLLESLTLHKCWWEDAEHMNIFSQHLKRFVFFENYMQLKVSTNLPNLLQATFVLWDAVPSYLRLNYLGEFLKQFDCSRKTSLQVTDAKGIIFPEEIRNTWSPPFPTLKHLEVEISYTTAVNDYVLIDSLHWMAPSLEFLSIKQNSLVILSEQT</sequence>
<reference evidence="4 5" key="1">
    <citation type="journal article" date="2023" name="G3 (Bethesda)">
        <title>A chromosome-length genome assembly and annotation of blackberry (Rubus argutus, cv. 'Hillquist').</title>
        <authorList>
            <person name="Bruna T."/>
            <person name="Aryal R."/>
            <person name="Dudchenko O."/>
            <person name="Sargent D.J."/>
            <person name="Mead D."/>
            <person name="Buti M."/>
            <person name="Cavallini A."/>
            <person name="Hytonen T."/>
            <person name="Andres J."/>
            <person name="Pham M."/>
            <person name="Weisz D."/>
            <person name="Mascagni F."/>
            <person name="Usai G."/>
            <person name="Natali L."/>
            <person name="Bassil N."/>
            <person name="Fernandez G.E."/>
            <person name="Lomsadze A."/>
            <person name="Armour M."/>
            <person name="Olukolu B."/>
            <person name="Poorten T."/>
            <person name="Britton C."/>
            <person name="Davik J."/>
            <person name="Ashrafi H."/>
            <person name="Aiden E.L."/>
            <person name="Borodovsky M."/>
            <person name="Worthington M."/>
        </authorList>
    </citation>
    <scope>NUCLEOTIDE SEQUENCE [LARGE SCALE GENOMIC DNA]</scope>
    <source>
        <strain evidence="4">PI 553951</strain>
    </source>
</reference>
<name>A0AAW1WSL5_RUBAR</name>
<feature type="region of interest" description="Disordered" evidence="1">
    <location>
        <begin position="1"/>
        <end position="34"/>
    </location>
</feature>
<dbReference type="InterPro" id="IPR001810">
    <property type="entry name" value="F-box_dom"/>
</dbReference>
<evidence type="ECO:0000259" key="3">
    <source>
        <dbReference type="Pfam" id="PF24758"/>
    </source>
</evidence>
<keyword evidence="5" id="KW-1185">Reference proteome</keyword>
<dbReference type="EMBL" id="JBEDUW010000005">
    <property type="protein sequence ID" value="KAK9926327.1"/>
    <property type="molecule type" value="Genomic_DNA"/>
</dbReference>
<dbReference type="Pfam" id="PF24758">
    <property type="entry name" value="LRR_At5g56370"/>
    <property type="match status" value="1"/>
</dbReference>
<dbReference type="AlphaFoldDB" id="A0AAW1WSL5"/>
<gene>
    <name evidence="4" type="ORF">M0R45_023564</name>
</gene>
<dbReference type="InterPro" id="IPR055411">
    <property type="entry name" value="LRR_FXL15/At3g58940/PEG3-like"/>
</dbReference>
<evidence type="ECO:0000313" key="4">
    <source>
        <dbReference type="EMBL" id="KAK9926327.1"/>
    </source>
</evidence>
<dbReference type="PANTHER" id="PTHR34223">
    <property type="entry name" value="OS11G0201299 PROTEIN"/>
    <property type="match status" value="1"/>
</dbReference>
<accession>A0AAW1WSL5</accession>
<dbReference type="SUPFAM" id="SSF52047">
    <property type="entry name" value="RNI-like"/>
    <property type="match status" value="1"/>
</dbReference>
<dbReference type="Proteomes" id="UP001457282">
    <property type="component" value="Unassembled WGS sequence"/>
</dbReference>
<comment type="caution">
    <text evidence="4">The sequence shown here is derived from an EMBL/GenBank/DDBJ whole genome shotgun (WGS) entry which is preliminary data.</text>
</comment>
<protein>
    <submittedName>
        <fullName evidence="4">Uncharacterized protein</fullName>
    </submittedName>
</protein>